<sequence>MPPVEPAPGMPDLPTNPFNPSAVAHAEAEADVAAAEDRYIENLDAASEDSALGMLTQTAQGVVNVGAAVSTGSASLAVTFSDVEAMTTSISSLNTFLVPVIASVVRLVTDPDITDSLILSPVTGINAEAAVLGAVTRLSVDLVVSTGLAHVTASVVRTYELADGTLSASAAALAAGAGFGGAYLSGSAGVLGAHVQGAFGWWGTVIAGGAKTGVALLEEHAAIDRMMTVLGVGAAVAVGSGILASTQEGADALLGAVRETVGDYAADPRMLATLALPGGLTLLGARVGAAFPRNFSLDDVWANMATNVQGALGATGPYFDDILTMIIRDGRTLGLFHDGQAHLVTGDDVPISLETILLRGEESQKDSRTDIYGQGAPPFAHDGSGRIIPTDTASMMASLAQIDQIGGEDMGVIRVFTLLDAQGVPTGYTVQSTSTATFAPVAGTVPNDLTSDLYALTYGDQTAMAQAVYAAMDTAGITTGAGGLPVTLDGFSLGGITAGAIAQNTSNGYNIVGVNTAGSPIGDMAIPSHIDVFSLEADEDLIPSSDGKPNPDTTNWTTLLQPGHKLESEETAPIMDPATVHNADRYGVMALANPAVHAAGGLNVPVGGSVQVDDYYAVRK</sequence>
<dbReference type="SUPFAM" id="SSF53474">
    <property type="entry name" value="alpha/beta-Hydrolases"/>
    <property type="match status" value="1"/>
</dbReference>
<dbReference type="OrthoDB" id="5095936at2"/>
<dbReference type="InterPro" id="IPR029058">
    <property type="entry name" value="AB_hydrolase_fold"/>
</dbReference>
<reference evidence="1 2" key="1">
    <citation type="submission" date="2018-09" db="EMBL/GenBank/DDBJ databases">
        <title>Novel species of Cryobacterium.</title>
        <authorList>
            <person name="Liu Q."/>
            <person name="Xin Y.-H."/>
        </authorList>
    </citation>
    <scope>NUCLEOTIDE SEQUENCE [LARGE SCALE GENOMIC DNA]</scope>
    <source>
        <strain evidence="1 2">Hh39</strain>
    </source>
</reference>
<evidence type="ECO:0000313" key="2">
    <source>
        <dbReference type="Proteomes" id="UP000272015"/>
    </source>
</evidence>
<evidence type="ECO:0000313" key="1">
    <source>
        <dbReference type="EMBL" id="RJT84736.1"/>
    </source>
</evidence>
<dbReference type="AlphaFoldDB" id="A0A3A5MGQ5"/>
<dbReference type="Proteomes" id="UP000272015">
    <property type="component" value="Unassembled WGS sequence"/>
</dbReference>
<dbReference type="EMBL" id="QZVS01000097">
    <property type="protein sequence ID" value="RJT84736.1"/>
    <property type="molecule type" value="Genomic_DNA"/>
</dbReference>
<name>A0A3A5MGQ5_9MICO</name>
<keyword evidence="2" id="KW-1185">Reference proteome</keyword>
<gene>
    <name evidence="1" type="ORF">D6T64_21565</name>
</gene>
<accession>A0A3A5MGQ5</accession>
<protein>
    <submittedName>
        <fullName evidence="1">Uncharacterized protein</fullName>
    </submittedName>
</protein>
<comment type="caution">
    <text evidence="1">The sequence shown here is derived from an EMBL/GenBank/DDBJ whole genome shotgun (WGS) entry which is preliminary data.</text>
</comment>
<proteinExistence type="predicted"/>
<dbReference type="RefSeq" id="WP_119976730.1">
    <property type="nucleotide sequence ID" value="NZ_JBHSQA010000002.1"/>
</dbReference>
<organism evidence="1 2">
    <name type="scientific">Cryobacterium melibiosiphilum</name>
    <dbReference type="NCBI Taxonomy" id="995039"/>
    <lineage>
        <taxon>Bacteria</taxon>
        <taxon>Bacillati</taxon>
        <taxon>Actinomycetota</taxon>
        <taxon>Actinomycetes</taxon>
        <taxon>Micrococcales</taxon>
        <taxon>Microbacteriaceae</taxon>
        <taxon>Cryobacterium</taxon>
    </lineage>
</organism>